<dbReference type="KEGG" id="tpal:117640950"/>
<dbReference type="FunCoup" id="A0A6P8Y323">
    <property type="interactions" value="223"/>
</dbReference>
<dbReference type="GO" id="GO:0051537">
    <property type="term" value="F:2 iron, 2 sulfur cluster binding"/>
    <property type="evidence" value="ECO:0007669"/>
    <property type="project" value="UniProtKB-KW"/>
</dbReference>
<dbReference type="Gene3D" id="3.40.5.90">
    <property type="entry name" value="CDGSH iron-sulfur domain, mitoNEET-type"/>
    <property type="match status" value="2"/>
</dbReference>
<sequence length="138" mass="16142">MNVNFMCGLRSTFWSISRRKIDCVASSQVSYISARNSSDIPKNTIAHIYSASSQPENGRIYDYKPFRMRLYPKKDYHWCLCGYSKSQPLCDGTHKLPQYKCTLKPIKFQVEEEDDYYLCNCKQTKLRPFCDGTHKTLL</sequence>
<evidence type="ECO:0000256" key="3">
    <source>
        <dbReference type="ARBA" id="ARBA00023004"/>
    </source>
</evidence>
<evidence type="ECO:0000256" key="2">
    <source>
        <dbReference type="ARBA" id="ARBA00022723"/>
    </source>
</evidence>
<dbReference type="SMART" id="SM00704">
    <property type="entry name" value="ZnF_CDGSH"/>
    <property type="match status" value="2"/>
</dbReference>
<protein>
    <submittedName>
        <fullName evidence="8">CDGSH iron-sulfur domain-containing protein 3, mitochondrial</fullName>
    </submittedName>
</protein>
<reference evidence="8" key="1">
    <citation type="submission" date="2025-08" db="UniProtKB">
        <authorList>
            <consortium name="RefSeq"/>
        </authorList>
    </citation>
    <scope>IDENTIFICATION</scope>
    <source>
        <tissue evidence="8">Total insect</tissue>
    </source>
</reference>
<dbReference type="GO" id="GO:0046872">
    <property type="term" value="F:metal ion binding"/>
    <property type="evidence" value="ECO:0007669"/>
    <property type="project" value="UniProtKB-KW"/>
</dbReference>
<organism evidence="8">
    <name type="scientific">Thrips palmi</name>
    <name type="common">Melon thrips</name>
    <dbReference type="NCBI Taxonomy" id="161013"/>
    <lineage>
        <taxon>Eukaryota</taxon>
        <taxon>Metazoa</taxon>
        <taxon>Ecdysozoa</taxon>
        <taxon>Arthropoda</taxon>
        <taxon>Hexapoda</taxon>
        <taxon>Insecta</taxon>
        <taxon>Pterygota</taxon>
        <taxon>Neoptera</taxon>
        <taxon>Paraneoptera</taxon>
        <taxon>Thysanoptera</taxon>
        <taxon>Terebrantia</taxon>
        <taxon>Thripoidea</taxon>
        <taxon>Thripidae</taxon>
        <taxon>Thrips</taxon>
    </lineage>
</organism>
<dbReference type="OrthoDB" id="15717at2759"/>
<dbReference type="PANTHER" id="PTHR46491">
    <property type="entry name" value="CDGSH IRON SULFUR DOMAIN PROTEIN HOMOLOG"/>
    <property type="match status" value="1"/>
</dbReference>
<dbReference type="InterPro" id="IPR042216">
    <property type="entry name" value="MitoNEET_CISD"/>
</dbReference>
<feature type="domain" description="Iron-binding zinc finger CDGSH type" evidence="6">
    <location>
        <begin position="105"/>
        <end position="138"/>
    </location>
</feature>
<dbReference type="GO" id="GO:0005739">
    <property type="term" value="C:mitochondrion"/>
    <property type="evidence" value="ECO:0007669"/>
    <property type="project" value="TreeGrafter"/>
</dbReference>
<dbReference type="InterPro" id="IPR018967">
    <property type="entry name" value="FeS-contain_CDGSH-typ"/>
</dbReference>
<dbReference type="Proteomes" id="UP000515158">
    <property type="component" value="Unplaced"/>
</dbReference>
<evidence type="ECO:0000259" key="6">
    <source>
        <dbReference type="SMART" id="SM00704"/>
    </source>
</evidence>
<proteinExistence type="predicted"/>
<evidence type="ECO:0000256" key="4">
    <source>
        <dbReference type="ARBA" id="ARBA00023014"/>
    </source>
</evidence>
<evidence type="ECO:0000313" key="7">
    <source>
        <dbReference type="Proteomes" id="UP000515158"/>
    </source>
</evidence>
<dbReference type="InParanoid" id="A0A6P8Y323"/>
<dbReference type="InterPro" id="IPR052950">
    <property type="entry name" value="CISD"/>
</dbReference>
<accession>A0A6P8Y323</accession>
<dbReference type="AlphaFoldDB" id="A0A6P8Y323"/>
<name>A0A6P8Y323_THRPL</name>
<evidence type="ECO:0000313" key="8">
    <source>
        <dbReference type="RefSeq" id="XP_034233893.1"/>
    </source>
</evidence>
<keyword evidence="3" id="KW-0408">Iron</keyword>
<keyword evidence="7" id="KW-1185">Reference proteome</keyword>
<evidence type="ECO:0000256" key="5">
    <source>
        <dbReference type="ARBA" id="ARBA00034078"/>
    </source>
</evidence>
<dbReference type="PANTHER" id="PTHR46491:SF3">
    <property type="entry name" value="CDGSH IRON-SULFUR DOMAIN-CONTAINING PROTEIN 3, MITOCHONDRIAL"/>
    <property type="match status" value="1"/>
</dbReference>
<gene>
    <name evidence="8" type="primary">LOC117640950</name>
</gene>
<comment type="cofactor">
    <cofactor evidence="5">
        <name>[2Fe-2S] cluster</name>
        <dbReference type="ChEBI" id="CHEBI:190135"/>
    </cofactor>
</comment>
<keyword evidence="1" id="KW-0001">2Fe-2S</keyword>
<dbReference type="GeneID" id="117640950"/>
<feature type="domain" description="Iron-binding zinc finger CDGSH type" evidence="6">
    <location>
        <begin position="65"/>
        <end position="100"/>
    </location>
</feature>
<evidence type="ECO:0000256" key="1">
    <source>
        <dbReference type="ARBA" id="ARBA00022714"/>
    </source>
</evidence>
<dbReference type="Pfam" id="PF09360">
    <property type="entry name" value="zf-CDGSH"/>
    <property type="match status" value="2"/>
</dbReference>
<keyword evidence="2" id="KW-0479">Metal-binding</keyword>
<dbReference type="RefSeq" id="XP_034233893.1">
    <property type="nucleotide sequence ID" value="XM_034378002.1"/>
</dbReference>
<keyword evidence="4" id="KW-0411">Iron-sulfur</keyword>